<proteinExistence type="predicted"/>
<accession>A0A4Y2LN76</accession>
<dbReference type="Proteomes" id="UP000499080">
    <property type="component" value="Unassembled WGS sequence"/>
</dbReference>
<keyword evidence="2" id="KW-1185">Reference proteome</keyword>
<organism evidence="1 2">
    <name type="scientific">Araneus ventricosus</name>
    <name type="common">Orbweaver spider</name>
    <name type="synonym">Epeira ventricosa</name>
    <dbReference type="NCBI Taxonomy" id="182803"/>
    <lineage>
        <taxon>Eukaryota</taxon>
        <taxon>Metazoa</taxon>
        <taxon>Ecdysozoa</taxon>
        <taxon>Arthropoda</taxon>
        <taxon>Chelicerata</taxon>
        <taxon>Arachnida</taxon>
        <taxon>Araneae</taxon>
        <taxon>Araneomorphae</taxon>
        <taxon>Entelegynae</taxon>
        <taxon>Araneoidea</taxon>
        <taxon>Araneidae</taxon>
        <taxon>Araneus</taxon>
    </lineage>
</organism>
<evidence type="ECO:0000313" key="2">
    <source>
        <dbReference type="Proteomes" id="UP000499080"/>
    </source>
</evidence>
<gene>
    <name evidence="1" type="ORF">AVEN_133016_1</name>
</gene>
<dbReference type="EMBL" id="BGPR01006027">
    <property type="protein sequence ID" value="GBN15453.1"/>
    <property type="molecule type" value="Genomic_DNA"/>
</dbReference>
<protein>
    <submittedName>
        <fullName evidence="1">Uncharacterized protein</fullName>
    </submittedName>
</protein>
<dbReference type="AlphaFoldDB" id="A0A4Y2LN76"/>
<sequence length="112" mass="12321">MNSFLESCFHPLHEDSLQINHTKYSSRKGEHGSKLIGRRGVESTPARCTIYSCGVFNEAGRWHQGLATALGRRNVVHQADSGLLAAELTNGRIVDYNCIAVELSIAKGTEHQ</sequence>
<evidence type="ECO:0000313" key="1">
    <source>
        <dbReference type="EMBL" id="GBN15453.1"/>
    </source>
</evidence>
<name>A0A4Y2LN76_ARAVE</name>
<comment type="caution">
    <text evidence="1">The sequence shown here is derived from an EMBL/GenBank/DDBJ whole genome shotgun (WGS) entry which is preliminary data.</text>
</comment>
<reference evidence="1 2" key="1">
    <citation type="journal article" date="2019" name="Sci. Rep.">
        <title>Orb-weaving spider Araneus ventricosus genome elucidates the spidroin gene catalogue.</title>
        <authorList>
            <person name="Kono N."/>
            <person name="Nakamura H."/>
            <person name="Ohtoshi R."/>
            <person name="Moran D.A.P."/>
            <person name="Shinohara A."/>
            <person name="Yoshida Y."/>
            <person name="Fujiwara M."/>
            <person name="Mori M."/>
            <person name="Tomita M."/>
            <person name="Arakawa K."/>
        </authorList>
    </citation>
    <scope>NUCLEOTIDE SEQUENCE [LARGE SCALE GENOMIC DNA]</scope>
</reference>